<feature type="non-terminal residue" evidence="1">
    <location>
        <position position="41"/>
    </location>
</feature>
<accession>A0ACA9N9Z9</accession>
<evidence type="ECO:0000313" key="2">
    <source>
        <dbReference type="Proteomes" id="UP000789702"/>
    </source>
</evidence>
<dbReference type="Proteomes" id="UP000789702">
    <property type="component" value="Unassembled WGS sequence"/>
</dbReference>
<name>A0ACA9N9Z9_9GLOM</name>
<organism evidence="1 2">
    <name type="scientific">Dentiscutata heterogama</name>
    <dbReference type="NCBI Taxonomy" id="1316150"/>
    <lineage>
        <taxon>Eukaryota</taxon>
        <taxon>Fungi</taxon>
        <taxon>Fungi incertae sedis</taxon>
        <taxon>Mucoromycota</taxon>
        <taxon>Glomeromycotina</taxon>
        <taxon>Glomeromycetes</taxon>
        <taxon>Diversisporales</taxon>
        <taxon>Gigasporaceae</taxon>
        <taxon>Dentiscutata</taxon>
    </lineage>
</organism>
<protein>
    <submittedName>
        <fullName evidence="1">9660_t:CDS:1</fullName>
    </submittedName>
</protein>
<comment type="caution">
    <text evidence="1">The sequence shown here is derived from an EMBL/GenBank/DDBJ whole genome shotgun (WGS) entry which is preliminary data.</text>
</comment>
<reference evidence="1" key="1">
    <citation type="submission" date="2021-06" db="EMBL/GenBank/DDBJ databases">
        <authorList>
            <person name="Kallberg Y."/>
            <person name="Tangrot J."/>
            <person name="Rosling A."/>
        </authorList>
    </citation>
    <scope>NUCLEOTIDE SEQUENCE</scope>
    <source>
        <strain evidence="1">IL203A</strain>
    </source>
</reference>
<proteinExistence type="predicted"/>
<dbReference type="EMBL" id="CAJVPU010014510">
    <property type="protein sequence ID" value="CAG8640684.1"/>
    <property type="molecule type" value="Genomic_DNA"/>
</dbReference>
<sequence>MSSMKFSSGCNSNAKEEPSWRTFSGEREEIEYQRKFLSLKE</sequence>
<gene>
    <name evidence="1" type="ORF">DHETER_LOCUS8832</name>
</gene>
<evidence type="ECO:0000313" key="1">
    <source>
        <dbReference type="EMBL" id="CAG8640684.1"/>
    </source>
</evidence>
<keyword evidence="2" id="KW-1185">Reference proteome</keyword>